<evidence type="ECO:0000259" key="3">
    <source>
        <dbReference type="Pfam" id="PF22725"/>
    </source>
</evidence>
<gene>
    <name evidence="4" type="ORF">CVV65_02500</name>
</gene>
<dbReference type="PANTHER" id="PTHR43377">
    <property type="entry name" value="BILIVERDIN REDUCTASE A"/>
    <property type="match status" value="1"/>
</dbReference>
<evidence type="ECO:0008006" key="6">
    <source>
        <dbReference type="Google" id="ProtNLM"/>
    </source>
</evidence>
<dbReference type="InterPro" id="IPR051450">
    <property type="entry name" value="Gfo/Idh/MocA_Oxidoreductases"/>
</dbReference>
<dbReference type="KEGG" id="kyr:CVV65_02500"/>
<evidence type="ECO:0000259" key="2">
    <source>
        <dbReference type="Pfam" id="PF01408"/>
    </source>
</evidence>
<dbReference type="InterPro" id="IPR055170">
    <property type="entry name" value="GFO_IDH_MocA-like_dom"/>
</dbReference>
<dbReference type="Pfam" id="PF22725">
    <property type="entry name" value="GFO_IDH_MocA_C3"/>
    <property type="match status" value="1"/>
</dbReference>
<dbReference type="SUPFAM" id="SSF55347">
    <property type="entry name" value="Glyceraldehyde-3-phosphate dehydrogenase-like, C-terminal domain"/>
    <property type="match status" value="1"/>
</dbReference>
<evidence type="ECO:0000256" key="1">
    <source>
        <dbReference type="SAM" id="Phobius"/>
    </source>
</evidence>
<dbReference type="SUPFAM" id="SSF51735">
    <property type="entry name" value="NAD(P)-binding Rossmann-fold domains"/>
    <property type="match status" value="1"/>
</dbReference>
<keyword evidence="1" id="KW-1133">Transmembrane helix</keyword>
<reference evidence="5" key="1">
    <citation type="submission" date="2017-11" db="EMBL/GenBank/DDBJ databases">
        <title>Complete Genome Sequence of Kyrpidia sp. Strain EA-1, a thermophilic, hydrogen-oxidizing Bacterium, isolated from the Azores.</title>
        <authorList>
            <person name="Reiner J.E."/>
            <person name="Lapp C.J."/>
            <person name="Bunk B."/>
            <person name="Gescher J."/>
        </authorList>
    </citation>
    <scope>NUCLEOTIDE SEQUENCE [LARGE SCALE GENOMIC DNA]</scope>
    <source>
        <strain evidence="5">EA-1</strain>
    </source>
</reference>
<dbReference type="Gene3D" id="3.30.360.10">
    <property type="entry name" value="Dihydrodipicolinate Reductase, domain 2"/>
    <property type="match status" value="1"/>
</dbReference>
<keyword evidence="5" id="KW-1185">Reference proteome</keyword>
<name>A0A2K8N394_9BACL</name>
<protein>
    <recommendedName>
        <fullName evidence="6">Gfo/Idh/MocA family oxidoreductase</fullName>
    </recommendedName>
</protein>
<dbReference type="PANTHER" id="PTHR43377:SF1">
    <property type="entry name" value="BILIVERDIN REDUCTASE A"/>
    <property type="match status" value="1"/>
</dbReference>
<accession>A0A2K8N394</accession>
<evidence type="ECO:0000313" key="5">
    <source>
        <dbReference type="Proteomes" id="UP000231932"/>
    </source>
</evidence>
<feature type="domain" description="GFO/IDH/MocA-like oxidoreductase" evidence="3">
    <location>
        <begin position="188"/>
        <end position="273"/>
    </location>
</feature>
<evidence type="ECO:0000313" key="4">
    <source>
        <dbReference type="EMBL" id="ATY83969.1"/>
    </source>
</evidence>
<dbReference type="AlphaFoldDB" id="A0A2K8N394"/>
<dbReference type="Gene3D" id="3.40.50.720">
    <property type="entry name" value="NAD(P)-binding Rossmann-like Domain"/>
    <property type="match status" value="1"/>
</dbReference>
<feature type="transmembrane region" description="Helical" evidence="1">
    <location>
        <begin position="42"/>
        <end position="61"/>
    </location>
</feature>
<dbReference type="InterPro" id="IPR000683">
    <property type="entry name" value="Gfo/Idh/MocA-like_OxRdtase_N"/>
</dbReference>
<keyword evidence="1" id="KW-0472">Membrane</keyword>
<proteinExistence type="predicted"/>
<sequence>MSARRPGRCRLLWLTSSCLPARICMGKRAAGDENGRTSTRRGILVLGVAVLGYGTMGRVHVEALRRIQGVRVVGIYTRRPVPGVWPAPRYDEMKPLVARKDVHVVDICLPTHLHLEAVQLAAECGKHIFLEKPLVRRPEQVPAIRDAIKRAGVQLMVGHVLRFFPEYQQLHRIALARGAKGVAGAARRSSMPAGEDDWYGDVGKSGGVVLDLSIHDFDFCRWTLGPVREVFCRTAAGGRYALTTLVHDNGSLSHIEGSWLDAPGLTMEFELAGKGYLLQYSSAAAVPLRVWTRGDDGAAAGAFRLPLGKTPYQRELEAFFDSLRRNEAPPVTWEAALESAAVAWAALRSAESRRPVSPKEVVS</sequence>
<dbReference type="Proteomes" id="UP000231932">
    <property type="component" value="Chromosome"/>
</dbReference>
<organism evidence="4 5">
    <name type="scientific">Kyrpidia spormannii</name>
    <dbReference type="NCBI Taxonomy" id="2055160"/>
    <lineage>
        <taxon>Bacteria</taxon>
        <taxon>Bacillati</taxon>
        <taxon>Bacillota</taxon>
        <taxon>Bacilli</taxon>
        <taxon>Bacillales</taxon>
        <taxon>Alicyclobacillaceae</taxon>
        <taxon>Kyrpidia</taxon>
    </lineage>
</organism>
<feature type="domain" description="Gfo/Idh/MocA-like oxidoreductase N-terminal" evidence="2">
    <location>
        <begin position="47"/>
        <end position="159"/>
    </location>
</feature>
<dbReference type="EMBL" id="CP024955">
    <property type="protein sequence ID" value="ATY83969.1"/>
    <property type="molecule type" value="Genomic_DNA"/>
</dbReference>
<dbReference type="GO" id="GO:0000166">
    <property type="term" value="F:nucleotide binding"/>
    <property type="evidence" value="ECO:0007669"/>
    <property type="project" value="InterPro"/>
</dbReference>
<keyword evidence="1" id="KW-0812">Transmembrane</keyword>
<dbReference type="Pfam" id="PF01408">
    <property type="entry name" value="GFO_IDH_MocA"/>
    <property type="match status" value="1"/>
</dbReference>
<dbReference type="InterPro" id="IPR036291">
    <property type="entry name" value="NAD(P)-bd_dom_sf"/>
</dbReference>